<evidence type="ECO:0000256" key="5">
    <source>
        <dbReference type="ARBA" id="ARBA00022801"/>
    </source>
</evidence>
<evidence type="ECO:0000256" key="4">
    <source>
        <dbReference type="ARBA" id="ARBA00022741"/>
    </source>
</evidence>
<dbReference type="Proteomes" id="UP001196413">
    <property type="component" value="Unassembled WGS sequence"/>
</dbReference>
<evidence type="ECO:0000313" key="10">
    <source>
        <dbReference type="EMBL" id="KAJ1357784.1"/>
    </source>
</evidence>
<accession>A0AAD5N1H3</accession>
<organism evidence="10 11">
    <name type="scientific">Parelaphostrongylus tenuis</name>
    <name type="common">Meningeal worm</name>
    <dbReference type="NCBI Taxonomy" id="148309"/>
    <lineage>
        <taxon>Eukaryota</taxon>
        <taxon>Metazoa</taxon>
        <taxon>Ecdysozoa</taxon>
        <taxon>Nematoda</taxon>
        <taxon>Chromadorea</taxon>
        <taxon>Rhabditida</taxon>
        <taxon>Rhabditina</taxon>
        <taxon>Rhabditomorpha</taxon>
        <taxon>Strongyloidea</taxon>
        <taxon>Metastrongylidae</taxon>
        <taxon>Parelaphostrongylus</taxon>
    </lineage>
</organism>
<evidence type="ECO:0000256" key="3">
    <source>
        <dbReference type="ARBA" id="ARBA00022490"/>
    </source>
</evidence>
<dbReference type="PRINTS" id="PR00190">
    <property type="entry name" value="ACTIN"/>
</dbReference>
<dbReference type="SUPFAM" id="SSF53067">
    <property type="entry name" value="Actin-like ATPase domain"/>
    <property type="match status" value="2"/>
</dbReference>
<comment type="catalytic activity">
    <reaction evidence="8">
        <text>ATP + H2O = ADP + phosphate + H(+)</text>
        <dbReference type="Rhea" id="RHEA:13065"/>
        <dbReference type="ChEBI" id="CHEBI:15377"/>
        <dbReference type="ChEBI" id="CHEBI:15378"/>
        <dbReference type="ChEBI" id="CHEBI:30616"/>
        <dbReference type="ChEBI" id="CHEBI:43474"/>
        <dbReference type="ChEBI" id="CHEBI:456216"/>
    </reaction>
</comment>
<sequence>MPENAALVIDNGSGMCKAGFAGDDAPKAVFPSIIGRLRNQGVSVSENHRDLYIGSEAQSKRDALALEYPIRRGIVINWENMEKIWQHVFANDLHVSPAQHAVLLTETPLNPRENRERMTELMFESFHTPAIYVAIQAVLALFASGRTTGIVIDSGDGVTHAVPTYEFSKPTTALWSATATLFSRLQEDSLNQVIHCHNAVHRLKLAGRDLTKYLVKLLAERGYSFPITSELEIVRDIKEKLGYVCLDLERELEKRKSGSNDKIYELPNGIEITIGTERFRATESLFHPSLLGMTHKGMHKICYDSITDCEIDIHKDLYSNIILSGGTTMFPGTADRLKKEVASLAPSMVNVKIKAPPERKYSVWLGGSALASLPSFQTMWITKAEYDEHGRSIVHRKCF</sequence>
<evidence type="ECO:0000256" key="2">
    <source>
        <dbReference type="ARBA" id="ARBA00006752"/>
    </source>
</evidence>
<dbReference type="AlphaFoldDB" id="A0AAD5N1H3"/>
<comment type="subcellular location">
    <subcellularLocation>
        <location evidence="1">Cytoplasm</location>
        <location evidence="1">Cytoskeleton</location>
    </subcellularLocation>
</comment>
<dbReference type="PANTHER" id="PTHR11937">
    <property type="entry name" value="ACTIN"/>
    <property type="match status" value="1"/>
</dbReference>
<dbReference type="FunFam" id="3.90.640.10:FF:000047">
    <property type="entry name" value="Actin, alpha skeletal muscle"/>
    <property type="match status" value="1"/>
</dbReference>
<dbReference type="FunFam" id="3.30.420.40:FF:000058">
    <property type="entry name" value="Putative actin-related protein 5"/>
    <property type="match status" value="1"/>
</dbReference>
<name>A0AAD5N1H3_PARTN</name>
<comment type="similarity">
    <text evidence="2 9">Belongs to the actin family.</text>
</comment>
<proteinExistence type="inferred from homology"/>
<dbReference type="EMBL" id="JAHQIW010003236">
    <property type="protein sequence ID" value="KAJ1357784.1"/>
    <property type="molecule type" value="Genomic_DNA"/>
</dbReference>
<dbReference type="GO" id="GO:0016787">
    <property type="term" value="F:hydrolase activity"/>
    <property type="evidence" value="ECO:0007669"/>
    <property type="project" value="UniProtKB-KW"/>
</dbReference>
<keyword evidence="5" id="KW-0378">Hydrolase</keyword>
<keyword evidence="7" id="KW-0206">Cytoskeleton</keyword>
<evidence type="ECO:0000256" key="9">
    <source>
        <dbReference type="RuleBase" id="RU000487"/>
    </source>
</evidence>
<comment type="caution">
    <text evidence="10">The sequence shown here is derived from an EMBL/GenBank/DDBJ whole genome shotgun (WGS) entry which is preliminary data.</text>
</comment>
<evidence type="ECO:0000256" key="1">
    <source>
        <dbReference type="ARBA" id="ARBA00004245"/>
    </source>
</evidence>
<dbReference type="FunFam" id="3.30.420.40:FF:000218">
    <property type="entry name" value="actin, alpha sarcomeric/skeletal-like"/>
    <property type="match status" value="1"/>
</dbReference>
<evidence type="ECO:0000256" key="8">
    <source>
        <dbReference type="ARBA" id="ARBA00049360"/>
    </source>
</evidence>
<gene>
    <name evidence="10" type="primary">ACTA2</name>
    <name evidence="10" type="ORF">KIN20_016010</name>
</gene>
<keyword evidence="6" id="KW-0067">ATP-binding</keyword>
<dbReference type="FunFam" id="3.30.420.40:FF:000002">
    <property type="entry name" value="Muscle actin"/>
    <property type="match status" value="1"/>
</dbReference>
<protein>
    <submittedName>
        <fullName evidence="10">Actin, aortic smooth muscle</fullName>
    </submittedName>
</protein>
<dbReference type="Gene3D" id="3.30.420.40">
    <property type="match status" value="3"/>
</dbReference>
<dbReference type="SMART" id="SM00268">
    <property type="entry name" value="ACTIN"/>
    <property type="match status" value="1"/>
</dbReference>
<evidence type="ECO:0000256" key="7">
    <source>
        <dbReference type="ARBA" id="ARBA00023212"/>
    </source>
</evidence>
<reference evidence="10" key="1">
    <citation type="submission" date="2021-06" db="EMBL/GenBank/DDBJ databases">
        <title>Parelaphostrongylus tenuis whole genome reference sequence.</title>
        <authorList>
            <person name="Garwood T.J."/>
            <person name="Larsen P.A."/>
            <person name="Fountain-Jones N.M."/>
            <person name="Garbe J.R."/>
            <person name="Macchietto M.G."/>
            <person name="Kania S.A."/>
            <person name="Gerhold R.W."/>
            <person name="Richards J.E."/>
            <person name="Wolf T.M."/>
        </authorList>
    </citation>
    <scope>NUCLEOTIDE SEQUENCE</scope>
    <source>
        <strain evidence="10">MNPRO001-30</strain>
        <tissue evidence="10">Meninges</tissue>
    </source>
</reference>
<evidence type="ECO:0000313" key="11">
    <source>
        <dbReference type="Proteomes" id="UP001196413"/>
    </source>
</evidence>
<dbReference type="Pfam" id="PF00022">
    <property type="entry name" value="Actin"/>
    <property type="match status" value="1"/>
</dbReference>
<evidence type="ECO:0000256" key="6">
    <source>
        <dbReference type="ARBA" id="ARBA00022840"/>
    </source>
</evidence>
<dbReference type="GO" id="GO:0005856">
    <property type="term" value="C:cytoskeleton"/>
    <property type="evidence" value="ECO:0007669"/>
    <property type="project" value="UniProtKB-SubCell"/>
</dbReference>
<dbReference type="InterPro" id="IPR043129">
    <property type="entry name" value="ATPase_NBD"/>
</dbReference>
<dbReference type="GO" id="GO:0005524">
    <property type="term" value="F:ATP binding"/>
    <property type="evidence" value="ECO:0007669"/>
    <property type="project" value="UniProtKB-KW"/>
</dbReference>
<dbReference type="InterPro" id="IPR004000">
    <property type="entry name" value="Actin"/>
</dbReference>
<dbReference type="PROSITE" id="PS00432">
    <property type="entry name" value="ACTINS_2"/>
    <property type="match status" value="1"/>
</dbReference>
<keyword evidence="4" id="KW-0547">Nucleotide-binding</keyword>
<keyword evidence="11" id="KW-1185">Reference proteome</keyword>
<dbReference type="InterPro" id="IPR004001">
    <property type="entry name" value="Actin_CS"/>
</dbReference>
<dbReference type="Gene3D" id="3.90.640.10">
    <property type="entry name" value="Actin, Chain A, domain 4"/>
    <property type="match status" value="1"/>
</dbReference>
<keyword evidence="3" id="KW-0963">Cytoplasm</keyword>